<sequence>MSKDEFDLRMEQKVHSCCHWSRIESRDKLDRVSLQRMNGVEHNLWCPHNVGYRNQTKHFGAQMLNFCNEAATNGLNTVTANCDELSSRRYHFYCNDFISLCIDPSSQRGLCYIQLSVKIGKVKKIKFTKAFDLKETIVMGDRKRGAEPGGSLVDEYIVLIQDASKQYL</sequence>
<reference evidence="1 2" key="1">
    <citation type="submission" date="2024-10" db="EMBL/GenBank/DDBJ databases">
        <title>Updated reference genomes for cyclostephanoid diatoms.</title>
        <authorList>
            <person name="Roberts W.R."/>
            <person name="Alverson A.J."/>
        </authorList>
    </citation>
    <scope>NUCLEOTIDE SEQUENCE [LARGE SCALE GENOMIC DNA]</scope>
    <source>
        <strain evidence="1 2">AJA010-31</strain>
    </source>
</reference>
<proteinExistence type="predicted"/>
<dbReference type="EMBL" id="JALLPJ020001408">
    <property type="protein sequence ID" value="KAL3765113.1"/>
    <property type="molecule type" value="Genomic_DNA"/>
</dbReference>
<gene>
    <name evidence="1" type="ORF">ACHAWO_009432</name>
</gene>
<comment type="caution">
    <text evidence="1">The sequence shown here is derived from an EMBL/GenBank/DDBJ whole genome shotgun (WGS) entry which is preliminary data.</text>
</comment>
<accession>A0ABD3MQD0</accession>
<evidence type="ECO:0000313" key="1">
    <source>
        <dbReference type="EMBL" id="KAL3765113.1"/>
    </source>
</evidence>
<protein>
    <submittedName>
        <fullName evidence="1">Uncharacterized protein</fullName>
    </submittedName>
</protein>
<name>A0ABD3MQD0_9STRA</name>
<evidence type="ECO:0000313" key="2">
    <source>
        <dbReference type="Proteomes" id="UP001530400"/>
    </source>
</evidence>
<keyword evidence="2" id="KW-1185">Reference proteome</keyword>
<dbReference type="Proteomes" id="UP001530400">
    <property type="component" value="Unassembled WGS sequence"/>
</dbReference>
<organism evidence="1 2">
    <name type="scientific">Cyclotella atomus</name>
    <dbReference type="NCBI Taxonomy" id="382360"/>
    <lineage>
        <taxon>Eukaryota</taxon>
        <taxon>Sar</taxon>
        <taxon>Stramenopiles</taxon>
        <taxon>Ochrophyta</taxon>
        <taxon>Bacillariophyta</taxon>
        <taxon>Coscinodiscophyceae</taxon>
        <taxon>Thalassiosirophycidae</taxon>
        <taxon>Stephanodiscales</taxon>
        <taxon>Stephanodiscaceae</taxon>
        <taxon>Cyclotella</taxon>
    </lineage>
</organism>
<dbReference type="AlphaFoldDB" id="A0ABD3MQD0"/>